<accession>A0A1F8EXV0</accession>
<dbReference type="Proteomes" id="UP000177419">
    <property type="component" value="Unassembled WGS sequence"/>
</dbReference>
<comment type="caution">
    <text evidence="2">The sequence shown here is derived from an EMBL/GenBank/DDBJ whole genome shotgun (WGS) entry which is preliminary data.</text>
</comment>
<feature type="transmembrane region" description="Helical" evidence="1">
    <location>
        <begin position="98"/>
        <end position="115"/>
    </location>
</feature>
<keyword evidence="1" id="KW-1133">Transmembrane helix</keyword>
<reference evidence="2 3" key="1">
    <citation type="journal article" date="2016" name="Nat. Commun.">
        <title>Thousands of microbial genomes shed light on interconnected biogeochemical processes in an aquifer system.</title>
        <authorList>
            <person name="Anantharaman K."/>
            <person name="Brown C.T."/>
            <person name="Hug L.A."/>
            <person name="Sharon I."/>
            <person name="Castelle C.J."/>
            <person name="Probst A.J."/>
            <person name="Thomas B.C."/>
            <person name="Singh A."/>
            <person name="Wilkins M.J."/>
            <person name="Karaoz U."/>
            <person name="Brodie E.L."/>
            <person name="Williams K.H."/>
            <person name="Hubbard S.S."/>
            <person name="Banfield J.F."/>
        </authorList>
    </citation>
    <scope>NUCLEOTIDE SEQUENCE [LARGE SCALE GENOMIC DNA]</scope>
</reference>
<proteinExistence type="predicted"/>
<evidence type="ECO:0000313" key="2">
    <source>
        <dbReference type="EMBL" id="OGN05697.1"/>
    </source>
</evidence>
<sequence length="159" mass="17676">MPLIELLNNKPVLIGLHLGFAIAGIDAFFWLYWELATDFRSKKRAVLAAISGTTAFVLSWLAGGYYYVFYYGKLVKPVIQKGLAPWAHAIFMEAKEHIFLLIIPLAVTAAIAAFLNKEELQALNLQKPLKYLTGLVVFFGLLIGLFGFIISAAARWGIK</sequence>
<name>A0A1F8EXV0_9BACT</name>
<gene>
    <name evidence="2" type="ORF">A2746_00555</name>
</gene>
<evidence type="ECO:0000313" key="3">
    <source>
        <dbReference type="Proteomes" id="UP000177419"/>
    </source>
</evidence>
<dbReference type="EMBL" id="MGJJ01000009">
    <property type="protein sequence ID" value="OGN05697.1"/>
    <property type="molecule type" value="Genomic_DNA"/>
</dbReference>
<keyword evidence="1" id="KW-0472">Membrane</keyword>
<organism evidence="2 3">
    <name type="scientific">Candidatus Yanofskybacteria bacterium RIFCSPHIGHO2_01_FULL_44_22</name>
    <dbReference type="NCBI Taxonomy" id="1802669"/>
    <lineage>
        <taxon>Bacteria</taxon>
        <taxon>Candidatus Yanofskyibacteriota</taxon>
    </lineage>
</organism>
<protein>
    <recommendedName>
        <fullName evidence="4">DUF2231 domain-containing protein</fullName>
    </recommendedName>
</protein>
<feature type="transmembrane region" description="Helical" evidence="1">
    <location>
        <begin position="135"/>
        <end position="158"/>
    </location>
</feature>
<dbReference type="AlphaFoldDB" id="A0A1F8EXV0"/>
<feature type="transmembrane region" description="Helical" evidence="1">
    <location>
        <begin position="45"/>
        <end position="68"/>
    </location>
</feature>
<evidence type="ECO:0008006" key="4">
    <source>
        <dbReference type="Google" id="ProtNLM"/>
    </source>
</evidence>
<evidence type="ECO:0000256" key="1">
    <source>
        <dbReference type="SAM" id="Phobius"/>
    </source>
</evidence>
<feature type="transmembrane region" description="Helical" evidence="1">
    <location>
        <begin position="12"/>
        <end position="33"/>
    </location>
</feature>
<dbReference type="STRING" id="1802669.A2746_00555"/>
<keyword evidence="1" id="KW-0812">Transmembrane</keyword>